<feature type="domain" description="Cytochrome b5 heme-binding" evidence="11">
    <location>
        <begin position="65"/>
        <end position="141"/>
    </location>
</feature>
<dbReference type="PANTHER" id="PTHR19353">
    <property type="entry name" value="FATTY ACID DESATURASE 2"/>
    <property type="match status" value="1"/>
</dbReference>
<dbReference type="Proteomes" id="UP000663852">
    <property type="component" value="Unassembled WGS sequence"/>
</dbReference>
<protein>
    <recommendedName>
        <fullName evidence="11">Cytochrome b5 heme-binding domain-containing protein</fullName>
    </recommendedName>
</protein>
<keyword evidence="5" id="KW-0560">Oxidoreductase</keyword>
<evidence type="ECO:0000313" key="12">
    <source>
        <dbReference type="EMBL" id="CAF1117863.1"/>
    </source>
</evidence>
<evidence type="ECO:0000256" key="10">
    <source>
        <dbReference type="SAM" id="SignalP"/>
    </source>
</evidence>
<dbReference type="GO" id="GO:0016717">
    <property type="term" value="F:oxidoreductase activity, acting on paired donors, with oxidation of a pair of donors resulting in the reduction of molecular oxygen to two molecules of water"/>
    <property type="evidence" value="ECO:0007669"/>
    <property type="project" value="TreeGrafter"/>
</dbReference>
<dbReference type="Gene3D" id="3.10.120.10">
    <property type="entry name" value="Cytochrome b5-like heme/steroid binding domain"/>
    <property type="match status" value="1"/>
</dbReference>
<dbReference type="SMART" id="SM01117">
    <property type="entry name" value="Cyt-b5"/>
    <property type="match status" value="1"/>
</dbReference>
<evidence type="ECO:0000256" key="6">
    <source>
        <dbReference type="ARBA" id="ARBA00023098"/>
    </source>
</evidence>
<feature type="region of interest" description="Disordered" evidence="8">
    <location>
        <begin position="26"/>
        <end position="56"/>
    </location>
</feature>
<feature type="compositionally biased region" description="Basic and acidic residues" evidence="8">
    <location>
        <begin position="47"/>
        <end position="56"/>
    </location>
</feature>
<feature type="transmembrane region" description="Helical" evidence="9">
    <location>
        <begin position="173"/>
        <end position="193"/>
    </location>
</feature>
<dbReference type="PANTHER" id="PTHR19353:SF88">
    <property type="entry name" value="DELTA(5) FATTY ACID DESATURASE FAT-4"/>
    <property type="match status" value="1"/>
</dbReference>
<evidence type="ECO:0000256" key="4">
    <source>
        <dbReference type="ARBA" id="ARBA00022989"/>
    </source>
</evidence>
<evidence type="ECO:0000256" key="1">
    <source>
        <dbReference type="ARBA" id="ARBA00004141"/>
    </source>
</evidence>
<evidence type="ECO:0000256" key="5">
    <source>
        <dbReference type="ARBA" id="ARBA00023002"/>
    </source>
</evidence>
<dbReference type="InterPro" id="IPR005804">
    <property type="entry name" value="FA_desaturase_dom"/>
</dbReference>
<keyword evidence="3 9" id="KW-0812">Transmembrane</keyword>
<feature type="signal peptide" evidence="10">
    <location>
        <begin position="1"/>
        <end position="24"/>
    </location>
</feature>
<evidence type="ECO:0000313" key="13">
    <source>
        <dbReference type="Proteomes" id="UP000663852"/>
    </source>
</evidence>
<reference evidence="12" key="1">
    <citation type="submission" date="2021-02" db="EMBL/GenBank/DDBJ databases">
        <authorList>
            <person name="Nowell W R."/>
        </authorList>
    </citation>
    <scope>NUCLEOTIDE SEQUENCE</scope>
</reference>
<dbReference type="CDD" id="cd03506">
    <property type="entry name" value="Delta6-FADS-like"/>
    <property type="match status" value="1"/>
</dbReference>
<feature type="transmembrane region" description="Helical" evidence="9">
    <location>
        <begin position="309"/>
        <end position="328"/>
    </location>
</feature>
<organism evidence="12 13">
    <name type="scientific">Adineta ricciae</name>
    <name type="common">Rotifer</name>
    <dbReference type="NCBI Taxonomy" id="249248"/>
    <lineage>
        <taxon>Eukaryota</taxon>
        <taxon>Metazoa</taxon>
        <taxon>Spiralia</taxon>
        <taxon>Gnathifera</taxon>
        <taxon>Rotifera</taxon>
        <taxon>Eurotatoria</taxon>
        <taxon>Bdelloidea</taxon>
        <taxon>Adinetida</taxon>
        <taxon>Adinetidae</taxon>
        <taxon>Adineta</taxon>
    </lineage>
</organism>
<feature type="transmembrane region" description="Helical" evidence="9">
    <location>
        <begin position="200"/>
        <end position="221"/>
    </location>
</feature>
<feature type="chain" id="PRO_5032935631" description="Cytochrome b5 heme-binding domain-containing protein" evidence="10">
    <location>
        <begin position="25"/>
        <end position="498"/>
    </location>
</feature>
<dbReference type="InterPro" id="IPR036400">
    <property type="entry name" value="Cyt_B5-like_heme/steroid_sf"/>
</dbReference>
<keyword evidence="10" id="KW-0732">Signal</keyword>
<dbReference type="PIRSF" id="PIRSF015921">
    <property type="entry name" value="FA_sphinglp_des"/>
    <property type="match status" value="1"/>
</dbReference>
<evidence type="ECO:0000256" key="8">
    <source>
        <dbReference type="SAM" id="MobiDB-lite"/>
    </source>
</evidence>
<comment type="similarity">
    <text evidence="2">Belongs to the fatty acid desaturase type 1 family.</text>
</comment>
<dbReference type="InterPro" id="IPR001199">
    <property type="entry name" value="Cyt_B5-like_heme/steroid-bd"/>
</dbReference>
<sequence>MCLFFLFSFAIIDLLRVGHHLGSATERSSQIMGKGSKNSESSVLVENQDKDRSATREMIENNSNKKQYTWEEVRRHSSKTDRWLVVDKRVFDVTRWTKHPGGQVILNHYAGQDATEVFHAFHPDITLVEKYLKSFYIGDVVDDTEDHDQALKRDFEQLRQKALSKKLFQPSRFFFIISFLHILVFEFAAYFVLFRFGTSWIPYLITLLFYVIAEAQCGWLQHDFGHLSVFKKTAWNHLFHQLSIGLIKGGSADWWNNMHFQHHAKPNVIDKDPDTRIEPLFLLGDTIPIRKAQLNAKYGKKMPYNWQHLYFFVVAPLLFPVYFQFMTIRHAVKRRRWMDVAWLSLYYIKFFTLMPLKLGFFGAIKLHCIIRSLEGTWFVVVSQSNHVVMDVAHDNSKLSWVRMQLRATCNIAKSAFNDWFTGHLNFQIEHHLFPMMPRHNLYKIQPEVMDLCRKYNIPYVVKPMGRAFVDILTSLEKSGRMWLEAYEELMEPTRTKID</sequence>
<accession>A0A814QD07</accession>
<dbReference type="InterPro" id="IPR012171">
    <property type="entry name" value="Fatty_acid_desaturase"/>
</dbReference>
<evidence type="ECO:0000256" key="3">
    <source>
        <dbReference type="ARBA" id="ARBA00022692"/>
    </source>
</evidence>
<dbReference type="GO" id="GO:0006629">
    <property type="term" value="P:lipid metabolic process"/>
    <property type="evidence" value="ECO:0007669"/>
    <property type="project" value="UniProtKB-KW"/>
</dbReference>
<comment type="subcellular location">
    <subcellularLocation>
        <location evidence="1">Membrane</location>
        <topology evidence="1">Multi-pass membrane protein</topology>
    </subcellularLocation>
</comment>
<dbReference type="AlphaFoldDB" id="A0A814QD07"/>
<dbReference type="OrthoDB" id="260091at2759"/>
<dbReference type="PROSITE" id="PS50255">
    <property type="entry name" value="CYTOCHROME_B5_2"/>
    <property type="match status" value="1"/>
</dbReference>
<keyword evidence="6" id="KW-0443">Lipid metabolism</keyword>
<evidence type="ECO:0000256" key="2">
    <source>
        <dbReference type="ARBA" id="ARBA00009295"/>
    </source>
</evidence>
<feature type="transmembrane region" description="Helical" evidence="9">
    <location>
        <begin position="340"/>
        <end position="364"/>
    </location>
</feature>
<dbReference type="Pfam" id="PF00173">
    <property type="entry name" value="Cyt-b5"/>
    <property type="match status" value="1"/>
</dbReference>
<evidence type="ECO:0000256" key="7">
    <source>
        <dbReference type="ARBA" id="ARBA00023136"/>
    </source>
</evidence>
<evidence type="ECO:0000259" key="11">
    <source>
        <dbReference type="PROSITE" id="PS50255"/>
    </source>
</evidence>
<dbReference type="EMBL" id="CAJNOJ010000104">
    <property type="protein sequence ID" value="CAF1117863.1"/>
    <property type="molecule type" value="Genomic_DNA"/>
</dbReference>
<keyword evidence="7 9" id="KW-0472">Membrane</keyword>
<gene>
    <name evidence="12" type="ORF">EDS130_LOCUS20884</name>
</gene>
<dbReference type="SUPFAM" id="SSF55856">
    <property type="entry name" value="Cytochrome b5-like heme/steroid binding domain"/>
    <property type="match status" value="1"/>
</dbReference>
<keyword evidence="4 9" id="KW-1133">Transmembrane helix</keyword>
<dbReference type="GO" id="GO:0016020">
    <property type="term" value="C:membrane"/>
    <property type="evidence" value="ECO:0007669"/>
    <property type="project" value="UniProtKB-SubCell"/>
</dbReference>
<evidence type="ECO:0000256" key="9">
    <source>
        <dbReference type="SAM" id="Phobius"/>
    </source>
</evidence>
<name>A0A814QD07_ADIRI</name>
<dbReference type="Pfam" id="PF00487">
    <property type="entry name" value="FA_desaturase"/>
    <property type="match status" value="1"/>
</dbReference>
<feature type="compositionally biased region" description="Polar residues" evidence="8">
    <location>
        <begin position="26"/>
        <end position="45"/>
    </location>
</feature>
<comment type="caution">
    <text evidence="12">The sequence shown here is derived from an EMBL/GenBank/DDBJ whole genome shotgun (WGS) entry which is preliminary data.</text>
</comment>
<proteinExistence type="inferred from homology"/>